<dbReference type="AlphaFoldDB" id="A0A850RB90"/>
<evidence type="ECO:0000256" key="1">
    <source>
        <dbReference type="SAM" id="MobiDB-lite"/>
    </source>
</evidence>
<sequence length="120" mass="13725">MSETYQLYRYINADGSAKEWAWRRRADGTLEVRWGRAGRLVQQRLYPASHQEQLFKTIAGKIRKGYVDLGWRPLTQHTGRQTRPTAVGATHPAPAGSRTVSPGLKLDWSRLVTDVSNDWF</sequence>
<dbReference type="Proteomes" id="UP000592294">
    <property type="component" value="Unassembled WGS sequence"/>
</dbReference>
<dbReference type="RefSeq" id="WP_176975023.1">
    <property type="nucleotide sequence ID" value="NZ_JABZEO010000002.1"/>
</dbReference>
<gene>
    <name evidence="2" type="ORF">HW932_03015</name>
</gene>
<keyword evidence="3" id="KW-1185">Reference proteome</keyword>
<organism evidence="2 3">
    <name type="scientific">Allochromatium humboldtianum</name>
    <dbReference type="NCBI Taxonomy" id="504901"/>
    <lineage>
        <taxon>Bacteria</taxon>
        <taxon>Pseudomonadati</taxon>
        <taxon>Pseudomonadota</taxon>
        <taxon>Gammaproteobacteria</taxon>
        <taxon>Chromatiales</taxon>
        <taxon>Chromatiaceae</taxon>
        <taxon>Allochromatium</taxon>
    </lineage>
</organism>
<proteinExistence type="predicted"/>
<dbReference type="EMBL" id="JABZEO010000002">
    <property type="protein sequence ID" value="NVZ08230.1"/>
    <property type="molecule type" value="Genomic_DNA"/>
</dbReference>
<name>A0A850RB90_9GAMM</name>
<evidence type="ECO:0000313" key="2">
    <source>
        <dbReference type="EMBL" id="NVZ08230.1"/>
    </source>
</evidence>
<protein>
    <recommendedName>
        <fullName evidence="4">WGR domain-containing protein</fullName>
    </recommendedName>
</protein>
<accession>A0A850RB90</accession>
<reference evidence="2 3" key="1">
    <citation type="submission" date="2020-06" db="EMBL/GenBank/DDBJ databases">
        <title>Whole-genome sequence of Allochromatium humboldtianum DSM 21881, type strain.</title>
        <authorList>
            <person name="Kyndt J.A."/>
            <person name="Meyer T.E."/>
        </authorList>
    </citation>
    <scope>NUCLEOTIDE SEQUENCE [LARGE SCALE GENOMIC DNA]</scope>
    <source>
        <strain evidence="2 3">DSM 21881</strain>
    </source>
</reference>
<evidence type="ECO:0000313" key="3">
    <source>
        <dbReference type="Proteomes" id="UP000592294"/>
    </source>
</evidence>
<evidence type="ECO:0008006" key="4">
    <source>
        <dbReference type="Google" id="ProtNLM"/>
    </source>
</evidence>
<comment type="caution">
    <text evidence="2">The sequence shown here is derived from an EMBL/GenBank/DDBJ whole genome shotgun (WGS) entry which is preliminary data.</text>
</comment>
<feature type="region of interest" description="Disordered" evidence="1">
    <location>
        <begin position="79"/>
        <end position="101"/>
    </location>
</feature>